<evidence type="ECO:0000313" key="1">
    <source>
        <dbReference type="EMBL" id="MBC8597550.1"/>
    </source>
</evidence>
<comment type="caution">
    <text evidence="1">The sequence shown here is derived from an EMBL/GenBank/DDBJ whole genome shotgun (WGS) entry which is preliminary data.</text>
</comment>
<evidence type="ECO:0000313" key="2">
    <source>
        <dbReference type="Proteomes" id="UP000647416"/>
    </source>
</evidence>
<protein>
    <submittedName>
        <fullName evidence="1">Uncharacterized protein</fullName>
    </submittedName>
</protein>
<accession>A0A926FG42</accession>
<name>A0A926FG42_9FIRM</name>
<keyword evidence="2" id="KW-1185">Reference proteome</keyword>
<organism evidence="1 2">
    <name type="scientific">Qingrenia yutianensis</name>
    <dbReference type="NCBI Taxonomy" id="2763676"/>
    <lineage>
        <taxon>Bacteria</taxon>
        <taxon>Bacillati</taxon>
        <taxon>Bacillota</taxon>
        <taxon>Clostridia</taxon>
        <taxon>Eubacteriales</taxon>
        <taxon>Oscillospiraceae</taxon>
        <taxon>Qingrenia</taxon>
    </lineage>
</organism>
<gene>
    <name evidence="1" type="ORF">H8706_11870</name>
</gene>
<dbReference type="AlphaFoldDB" id="A0A926FG42"/>
<proteinExistence type="predicted"/>
<dbReference type="RefSeq" id="WP_262432814.1">
    <property type="nucleotide sequence ID" value="NZ_JACRTE010000055.1"/>
</dbReference>
<sequence length="101" mass="11957">MKVYPLIEERKYHLSIETELFYFDVYPAWHAVYDKKQDMFRVGVAIKKGDRKYHIFHELFAEWDYANKDVAFEEAKKCLYEIIAEIGTQLLEATKGGATNE</sequence>
<reference evidence="1" key="1">
    <citation type="submission" date="2020-08" db="EMBL/GenBank/DDBJ databases">
        <title>Genome public.</title>
        <authorList>
            <person name="Liu C."/>
            <person name="Sun Q."/>
        </authorList>
    </citation>
    <scope>NUCLEOTIDE SEQUENCE</scope>
    <source>
        <strain evidence="1">NSJ-50</strain>
    </source>
</reference>
<dbReference type="Proteomes" id="UP000647416">
    <property type="component" value="Unassembled WGS sequence"/>
</dbReference>
<dbReference type="EMBL" id="JACRTE010000055">
    <property type="protein sequence ID" value="MBC8597550.1"/>
    <property type="molecule type" value="Genomic_DNA"/>
</dbReference>